<reference evidence="1" key="1">
    <citation type="submission" date="2022-04" db="EMBL/GenBank/DDBJ databases">
        <title>Genome of the entomopathogenic fungus Entomophthora muscae.</title>
        <authorList>
            <person name="Elya C."/>
            <person name="Lovett B.R."/>
            <person name="Lee E."/>
            <person name="Macias A.M."/>
            <person name="Hajek A.E."/>
            <person name="De Bivort B.L."/>
            <person name="Kasson M.T."/>
            <person name="De Fine Licht H.H."/>
            <person name="Stajich J.E."/>
        </authorList>
    </citation>
    <scope>NUCLEOTIDE SEQUENCE</scope>
    <source>
        <strain evidence="1">Berkeley</strain>
    </source>
</reference>
<evidence type="ECO:0000313" key="1">
    <source>
        <dbReference type="EMBL" id="KAJ9067421.1"/>
    </source>
</evidence>
<gene>
    <name evidence="1" type="ORF">DSO57_1039265</name>
</gene>
<dbReference type="Proteomes" id="UP001165960">
    <property type="component" value="Unassembled WGS sequence"/>
</dbReference>
<dbReference type="EMBL" id="QTSX02004172">
    <property type="protein sequence ID" value="KAJ9067421.1"/>
    <property type="molecule type" value="Genomic_DNA"/>
</dbReference>
<sequence length="89" mass="9997">MHSGPRAFQEKRNKPSSIDKPKAGERSTTQRTAGTNINHTCYKCGKPGHMSMECKQTVHKVYHVGAEEYNSEGDQEDEEASQDEEPKNC</sequence>
<accession>A0ACC2SYU5</accession>
<keyword evidence="2" id="KW-1185">Reference proteome</keyword>
<name>A0ACC2SYU5_9FUNG</name>
<evidence type="ECO:0000313" key="2">
    <source>
        <dbReference type="Proteomes" id="UP001165960"/>
    </source>
</evidence>
<protein>
    <submittedName>
        <fullName evidence="1">Uncharacterized protein</fullName>
    </submittedName>
</protein>
<organism evidence="1 2">
    <name type="scientific">Entomophthora muscae</name>
    <dbReference type="NCBI Taxonomy" id="34485"/>
    <lineage>
        <taxon>Eukaryota</taxon>
        <taxon>Fungi</taxon>
        <taxon>Fungi incertae sedis</taxon>
        <taxon>Zoopagomycota</taxon>
        <taxon>Entomophthoromycotina</taxon>
        <taxon>Entomophthoromycetes</taxon>
        <taxon>Entomophthorales</taxon>
        <taxon>Entomophthoraceae</taxon>
        <taxon>Entomophthora</taxon>
    </lineage>
</organism>
<proteinExistence type="predicted"/>
<comment type="caution">
    <text evidence="1">The sequence shown here is derived from an EMBL/GenBank/DDBJ whole genome shotgun (WGS) entry which is preliminary data.</text>
</comment>